<evidence type="ECO:0000313" key="2">
    <source>
        <dbReference type="EMBL" id="GEB57357.1"/>
    </source>
</evidence>
<evidence type="ECO:0000256" key="1">
    <source>
        <dbReference type="SAM" id="MobiDB-lite"/>
    </source>
</evidence>
<sequence>MSADTGYVPSSSPSQPPVYGVHRSRRQQPLHQLGVQRIREILSCHPRHSHSHSHFIETGTDAYRLAPTHARAEKLTKPGLTAAGFTRRPSGRRAVTVVVWQAILTAESSAADA</sequence>
<name>A0A4Y3RKW7_9ACTN</name>
<gene>
    <name evidence="2" type="ORF">SGA01_29620</name>
</gene>
<keyword evidence="3" id="KW-1185">Reference proteome</keyword>
<feature type="region of interest" description="Disordered" evidence="1">
    <location>
        <begin position="1"/>
        <end position="21"/>
    </location>
</feature>
<comment type="caution">
    <text evidence="2">The sequence shown here is derived from an EMBL/GenBank/DDBJ whole genome shotgun (WGS) entry which is preliminary data.</text>
</comment>
<evidence type="ECO:0000313" key="3">
    <source>
        <dbReference type="Proteomes" id="UP000315226"/>
    </source>
</evidence>
<reference evidence="2 3" key="1">
    <citation type="submission" date="2019-06" db="EMBL/GenBank/DDBJ databases">
        <title>Whole genome shotgun sequence of Streptomyces gardneri NBRC 12865.</title>
        <authorList>
            <person name="Hosoyama A."/>
            <person name="Uohara A."/>
            <person name="Ohji S."/>
            <person name="Ichikawa N."/>
        </authorList>
    </citation>
    <scope>NUCLEOTIDE SEQUENCE [LARGE SCALE GENOMIC DNA]</scope>
    <source>
        <strain evidence="2 3">NBRC 12865</strain>
    </source>
</reference>
<dbReference type="AlphaFoldDB" id="A0A4Y3RKW7"/>
<accession>A0A4Y3RKW7</accession>
<organism evidence="2 3">
    <name type="scientific">Streptomyces gardneri</name>
    <dbReference type="NCBI Taxonomy" id="66892"/>
    <lineage>
        <taxon>Bacteria</taxon>
        <taxon>Bacillati</taxon>
        <taxon>Actinomycetota</taxon>
        <taxon>Actinomycetes</taxon>
        <taxon>Kitasatosporales</taxon>
        <taxon>Streptomycetaceae</taxon>
        <taxon>Streptomyces</taxon>
    </lineage>
</organism>
<dbReference type="Proteomes" id="UP000315226">
    <property type="component" value="Unassembled WGS sequence"/>
</dbReference>
<dbReference type="EMBL" id="BJMN01000017">
    <property type="protein sequence ID" value="GEB57357.1"/>
    <property type="molecule type" value="Genomic_DNA"/>
</dbReference>
<protein>
    <submittedName>
        <fullName evidence="2">Uncharacterized protein</fullName>
    </submittedName>
</protein>
<proteinExistence type="predicted"/>